<dbReference type="Proteomes" id="UP000231436">
    <property type="component" value="Unassembled WGS sequence"/>
</dbReference>
<evidence type="ECO:0000313" key="1">
    <source>
        <dbReference type="EMBL" id="PJE76696.1"/>
    </source>
</evidence>
<dbReference type="AlphaFoldDB" id="A0A2M8LH19"/>
<name>A0A2M8LH19_9BACT</name>
<sequence>MCASGGRESEAKTDDVLCHSMQRFIPLTYSRQVASDYLVIANVPEQLLGRRARCLGKNGGAMDSPWL</sequence>
<dbReference type="EMBL" id="PFEU01000015">
    <property type="protein sequence ID" value="PJE76696.1"/>
    <property type="molecule type" value="Genomic_DNA"/>
</dbReference>
<gene>
    <name evidence="1" type="ORF">COV05_02935</name>
</gene>
<protein>
    <submittedName>
        <fullName evidence="1">Uncharacterized protein</fullName>
    </submittedName>
</protein>
<accession>A0A2M8LH19</accession>
<evidence type="ECO:0000313" key="2">
    <source>
        <dbReference type="Proteomes" id="UP000231436"/>
    </source>
</evidence>
<proteinExistence type="predicted"/>
<organism evidence="1 2">
    <name type="scientific">Candidatus Uhrbacteria bacterium CG10_big_fil_rev_8_21_14_0_10_48_16</name>
    <dbReference type="NCBI Taxonomy" id="1975038"/>
    <lineage>
        <taxon>Bacteria</taxon>
        <taxon>Candidatus Uhriibacteriota</taxon>
    </lineage>
</organism>
<comment type="caution">
    <text evidence="1">The sequence shown here is derived from an EMBL/GenBank/DDBJ whole genome shotgun (WGS) entry which is preliminary data.</text>
</comment>
<reference evidence="2" key="1">
    <citation type="submission" date="2017-09" db="EMBL/GenBank/DDBJ databases">
        <title>Depth-based differentiation of microbial function through sediment-hosted aquifers and enrichment of novel symbionts in the deep terrestrial subsurface.</title>
        <authorList>
            <person name="Probst A.J."/>
            <person name="Ladd B."/>
            <person name="Jarett J.K."/>
            <person name="Geller-Mcgrath D.E."/>
            <person name="Sieber C.M.K."/>
            <person name="Emerson J.B."/>
            <person name="Anantharaman K."/>
            <person name="Thomas B.C."/>
            <person name="Malmstrom R."/>
            <person name="Stieglmeier M."/>
            <person name="Klingl A."/>
            <person name="Woyke T."/>
            <person name="Ryan C.M."/>
            <person name="Banfield J.F."/>
        </authorList>
    </citation>
    <scope>NUCLEOTIDE SEQUENCE [LARGE SCALE GENOMIC DNA]</scope>
</reference>